<keyword evidence="3 6" id="KW-1133">Transmembrane helix</keyword>
<feature type="coiled-coil region" evidence="5">
    <location>
        <begin position="174"/>
        <end position="206"/>
    </location>
</feature>
<sequence>MAQTAEKVESLVGSDGRMEEVLRHVLDRAEDGAVSFADVSDEVDSGEWGRVIERGLLVEDGDEYVVRDPAGVREALDAAVWKDRPSGSGATDLEPPEDDSSWSTYDKAAALGAVGLFAGYSITPVRNAIGNVMDVGLGFLDAALPFYVVILVLALFTGLYSTLLQSNLMNTEKMAYYQQKMKDLQNRRKEAQESGDEAELDRIQEEQMEAMGENLGMFKEQFRPMVWIMLLTIPVFLWMYWMILSPEQAVTPAQITMPLIGELNAVPDGVQGLKPDQGWRTQVIGPLEAWIVWYFVCSMGFNQIIRKSLNIQTTPDTS</sequence>
<evidence type="ECO:0000256" key="1">
    <source>
        <dbReference type="ARBA" id="ARBA00004141"/>
    </source>
</evidence>
<evidence type="ECO:0000313" key="7">
    <source>
        <dbReference type="EMBL" id="UWM56449.1"/>
    </source>
</evidence>
<dbReference type="AlphaFoldDB" id="A0A9E7UCZ6"/>
<dbReference type="GeneID" id="74942591"/>
<dbReference type="Pfam" id="PF01956">
    <property type="entry name" value="EMC3_TMCO1"/>
    <property type="match status" value="1"/>
</dbReference>
<dbReference type="SMART" id="SM01415">
    <property type="entry name" value="DUF106"/>
    <property type="match status" value="1"/>
</dbReference>
<dbReference type="PANTHER" id="PTHR42198:SF1">
    <property type="entry name" value="INTEGRAL MEMBRANE PROTEIN"/>
    <property type="match status" value="1"/>
</dbReference>
<dbReference type="KEGG" id="ssai:N0B31_09175"/>
<dbReference type="PANTHER" id="PTHR42198">
    <property type="entry name" value="INTEGRAL MEMBRANE PROTEIN"/>
    <property type="match status" value="1"/>
</dbReference>
<feature type="transmembrane region" description="Helical" evidence="6">
    <location>
        <begin position="283"/>
        <end position="301"/>
    </location>
</feature>
<dbReference type="EMBL" id="CP104003">
    <property type="protein sequence ID" value="UWM56449.1"/>
    <property type="molecule type" value="Genomic_DNA"/>
</dbReference>
<keyword evidence="8" id="KW-1185">Reference proteome</keyword>
<dbReference type="InterPro" id="IPR038978">
    <property type="entry name" value="MJ0935"/>
</dbReference>
<proteinExistence type="predicted"/>
<evidence type="ECO:0000256" key="3">
    <source>
        <dbReference type="ARBA" id="ARBA00022989"/>
    </source>
</evidence>
<evidence type="ECO:0000256" key="2">
    <source>
        <dbReference type="ARBA" id="ARBA00022692"/>
    </source>
</evidence>
<evidence type="ECO:0000256" key="5">
    <source>
        <dbReference type="SAM" id="Coils"/>
    </source>
</evidence>
<protein>
    <submittedName>
        <fullName evidence="7">DUF106 domain-containing protein</fullName>
    </submittedName>
</protein>
<organism evidence="7 8">
    <name type="scientific">Salinirubellus salinus</name>
    <dbReference type="NCBI Taxonomy" id="1364945"/>
    <lineage>
        <taxon>Archaea</taxon>
        <taxon>Methanobacteriati</taxon>
        <taxon>Methanobacteriota</taxon>
        <taxon>Stenosarchaea group</taxon>
        <taxon>Halobacteria</taxon>
        <taxon>Halobacteriales</taxon>
        <taxon>Natronomonadaceae</taxon>
        <taxon>Salinirubellus</taxon>
    </lineage>
</organism>
<keyword evidence="4 6" id="KW-0472">Membrane</keyword>
<comment type="subcellular location">
    <subcellularLocation>
        <location evidence="1">Membrane</location>
        <topology evidence="1">Multi-pass membrane protein</topology>
    </subcellularLocation>
</comment>
<keyword evidence="5" id="KW-0175">Coiled coil</keyword>
<name>A0A9E7UCZ6_9EURY</name>
<feature type="transmembrane region" description="Helical" evidence="6">
    <location>
        <begin position="225"/>
        <end position="243"/>
    </location>
</feature>
<dbReference type="InterPro" id="IPR002809">
    <property type="entry name" value="EMC3/TMCO1"/>
</dbReference>
<evidence type="ECO:0000313" key="8">
    <source>
        <dbReference type="Proteomes" id="UP001057580"/>
    </source>
</evidence>
<feature type="transmembrane region" description="Helical" evidence="6">
    <location>
        <begin position="108"/>
        <end position="125"/>
    </location>
</feature>
<dbReference type="RefSeq" id="WP_260643563.1">
    <property type="nucleotide sequence ID" value="NZ_CP104003.1"/>
</dbReference>
<dbReference type="GO" id="GO:0016020">
    <property type="term" value="C:membrane"/>
    <property type="evidence" value="ECO:0007669"/>
    <property type="project" value="UniProtKB-SubCell"/>
</dbReference>
<feature type="transmembrane region" description="Helical" evidence="6">
    <location>
        <begin position="145"/>
        <end position="164"/>
    </location>
</feature>
<dbReference type="Proteomes" id="UP001057580">
    <property type="component" value="Chromosome"/>
</dbReference>
<accession>A0A9E7UCZ6</accession>
<gene>
    <name evidence="7" type="ORF">N0B31_09175</name>
</gene>
<evidence type="ECO:0000256" key="4">
    <source>
        <dbReference type="ARBA" id="ARBA00023136"/>
    </source>
</evidence>
<evidence type="ECO:0000256" key="6">
    <source>
        <dbReference type="SAM" id="Phobius"/>
    </source>
</evidence>
<reference evidence="7" key="1">
    <citation type="submission" date="2022-09" db="EMBL/GenBank/DDBJ databases">
        <title>Diverse halophilic archaea isolated from saline environments.</title>
        <authorList>
            <person name="Cui H.-L."/>
        </authorList>
    </citation>
    <scope>NUCLEOTIDE SEQUENCE</scope>
    <source>
        <strain evidence="7">ZS-35-S2</strain>
    </source>
</reference>
<keyword evidence="2 6" id="KW-0812">Transmembrane</keyword>